<dbReference type="PROSITE" id="PS50405">
    <property type="entry name" value="GST_CTER"/>
    <property type="match status" value="1"/>
</dbReference>
<dbReference type="STRING" id="4096.A0A1U7X3V3"/>
<dbReference type="InterPro" id="IPR034347">
    <property type="entry name" value="GST_Phi_C"/>
</dbReference>
<dbReference type="Gene3D" id="1.20.1050.10">
    <property type="match status" value="1"/>
</dbReference>
<dbReference type="SFLD" id="SFLDG01154">
    <property type="entry name" value="Main.5:_Phi-like"/>
    <property type="match status" value="1"/>
</dbReference>
<dbReference type="InterPro" id="IPR010987">
    <property type="entry name" value="Glutathione-S-Trfase_C-like"/>
</dbReference>
<protein>
    <recommendedName>
        <fullName evidence="2">glutathione transferase</fullName>
        <ecNumber evidence="2">2.5.1.18</ecNumber>
    </recommendedName>
    <alternativeName>
        <fullName evidence="5">GST class-phi</fullName>
    </alternativeName>
</protein>
<dbReference type="GO" id="GO:0009407">
    <property type="term" value="P:toxin catabolic process"/>
    <property type="evidence" value="ECO:0007669"/>
    <property type="project" value="UniProtKB-ARBA"/>
</dbReference>
<evidence type="ECO:0000256" key="3">
    <source>
        <dbReference type="ARBA" id="ARBA00022679"/>
    </source>
</evidence>
<feature type="domain" description="GST C-terminal" evidence="7">
    <location>
        <begin position="89"/>
        <end position="221"/>
    </location>
</feature>
<dbReference type="KEGG" id="nsy:104233787"/>
<reference evidence="9" key="2">
    <citation type="submission" date="2025-08" db="UniProtKB">
        <authorList>
            <consortium name="RefSeq"/>
        </authorList>
    </citation>
    <scope>IDENTIFICATION</scope>
    <source>
        <tissue evidence="9">Leaf</tissue>
    </source>
</reference>
<keyword evidence="8" id="KW-1185">Reference proteome</keyword>
<sequence length="236" mass="26357">MVIKVHGPVQSPAVLKVIACLKEKELDFELVHVNLPAGDHKKEPLISLNPFGQVPAFEDGDLKLFESRAITQYIAHTYADKGNQLLPNDPKEMAIMSVWMEVESTKFDTPGFNLTFEIALKPLFFGAATDEAAVTENEEKLGKVLDVYESRLKESKYLGGESFTLADLHHIPIANYLMGTKVKSLFDCRPHVSDWCADILARPAWSKALDYLSAETLKLPHEYGLCISRLINMGHS</sequence>
<evidence type="ECO:0000256" key="4">
    <source>
        <dbReference type="ARBA" id="ARBA00047960"/>
    </source>
</evidence>
<evidence type="ECO:0000313" key="8">
    <source>
        <dbReference type="Proteomes" id="UP000189701"/>
    </source>
</evidence>
<dbReference type="CDD" id="cd03053">
    <property type="entry name" value="GST_N_Phi"/>
    <property type="match status" value="1"/>
</dbReference>
<dbReference type="SUPFAM" id="SSF47616">
    <property type="entry name" value="GST C-terminal domain-like"/>
    <property type="match status" value="1"/>
</dbReference>
<dbReference type="FunFam" id="3.40.30.10:FF:000016">
    <property type="entry name" value="Glutathione S-transferase F2"/>
    <property type="match status" value="1"/>
</dbReference>
<evidence type="ECO:0000259" key="6">
    <source>
        <dbReference type="PROSITE" id="PS50404"/>
    </source>
</evidence>
<dbReference type="CDD" id="cd03187">
    <property type="entry name" value="GST_C_Phi"/>
    <property type="match status" value="1"/>
</dbReference>
<comment type="similarity">
    <text evidence="1">Belongs to the GST superfamily. Phi family.</text>
</comment>
<dbReference type="GO" id="GO:0004364">
    <property type="term" value="F:glutathione transferase activity"/>
    <property type="evidence" value="ECO:0007669"/>
    <property type="project" value="UniProtKB-EC"/>
</dbReference>
<dbReference type="PANTHER" id="PTHR43900:SF27">
    <property type="entry name" value="GLUTATHIONE S-TRANSFERASE-LIKE"/>
    <property type="match status" value="1"/>
</dbReference>
<dbReference type="Pfam" id="PF00043">
    <property type="entry name" value="GST_C"/>
    <property type="match status" value="1"/>
</dbReference>
<evidence type="ECO:0000256" key="5">
    <source>
        <dbReference type="ARBA" id="ARBA00081070"/>
    </source>
</evidence>
<evidence type="ECO:0000256" key="1">
    <source>
        <dbReference type="ARBA" id="ARBA00010128"/>
    </source>
</evidence>
<dbReference type="OrthoDB" id="422574at2759"/>
<dbReference type="Gene3D" id="3.40.30.10">
    <property type="entry name" value="Glutaredoxin"/>
    <property type="match status" value="1"/>
</dbReference>
<dbReference type="SFLD" id="SFLDS00019">
    <property type="entry name" value="Glutathione_Transferase_(cytos"/>
    <property type="match status" value="1"/>
</dbReference>
<gene>
    <name evidence="9" type="primary">LOC104233787</name>
</gene>
<dbReference type="PROSITE" id="PS50404">
    <property type="entry name" value="GST_NTER"/>
    <property type="match status" value="1"/>
</dbReference>
<dbReference type="GeneID" id="104233787"/>
<accession>A0A1U7X3V3</accession>
<dbReference type="PANTHER" id="PTHR43900">
    <property type="entry name" value="GLUTATHIONE S-TRANSFERASE RHO"/>
    <property type="match status" value="1"/>
</dbReference>
<dbReference type="eggNOG" id="KOG0867">
    <property type="taxonomic scope" value="Eukaryota"/>
</dbReference>
<dbReference type="GO" id="GO:0006749">
    <property type="term" value="P:glutathione metabolic process"/>
    <property type="evidence" value="ECO:0007669"/>
    <property type="project" value="TreeGrafter"/>
</dbReference>
<dbReference type="GO" id="GO:0005737">
    <property type="term" value="C:cytoplasm"/>
    <property type="evidence" value="ECO:0007669"/>
    <property type="project" value="TreeGrafter"/>
</dbReference>
<dbReference type="InterPro" id="IPR036282">
    <property type="entry name" value="Glutathione-S-Trfase_C_sf"/>
</dbReference>
<proteinExistence type="inferred from homology"/>
<dbReference type="InterPro" id="IPR004046">
    <property type="entry name" value="GST_C"/>
</dbReference>
<evidence type="ECO:0000313" key="9">
    <source>
        <dbReference type="RefSeq" id="XP_009785538.1"/>
    </source>
</evidence>
<dbReference type="InterPro" id="IPR004045">
    <property type="entry name" value="Glutathione_S-Trfase_N"/>
</dbReference>
<name>A0A1U7X3V3_NICSY</name>
<dbReference type="FunFam" id="1.20.1050.10:FF:000004">
    <property type="entry name" value="Glutathione S-transferase F2"/>
    <property type="match status" value="1"/>
</dbReference>
<dbReference type="GO" id="GO:0043295">
    <property type="term" value="F:glutathione binding"/>
    <property type="evidence" value="ECO:0007669"/>
    <property type="project" value="TreeGrafter"/>
</dbReference>
<feature type="domain" description="GST N-terminal" evidence="6">
    <location>
        <begin position="1"/>
        <end position="82"/>
    </location>
</feature>
<reference evidence="8" key="1">
    <citation type="journal article" date="2013" name="Genome Biol.">
        <title>Reference genomes and transcriptomes of Nicotiana sylvestris and Nicotiana tomentosiformis.</title>
        <authorList>
            <person name="Sierro N."/>
            <person name="Battey J.N."/>
            <person name="Ouadi S."/>
            <person name="Bovet L."/>
            <person name="Goepfert S."/>
            <person name="Bakaher N."/>
            <person name="Peitsch M.C."/>
            <person name="Ivanov N.V."/>
        </authorList>
    </citation>
    <scope>NUCLEOTIDE SEQUENCE [LARGE SCALE GENOMIC DNA]</scope>
</reference>
<organism evidence="8 9">
    <name type="scientific">Nicotiana sylvestris</name>
    <name type="common">Wood tobacco</name>
    <name type="synonym">South American tobacco</name>
    <dbReference type="NCBI Taxonomy" id="4096"/>
    <lineage>
        <taxon>Eukaryota</taxon>
        <taxon>Viridiplantae</taxon>
        <taxon>Streptophyta</taxon>
        <taxon>Embryophyta</taxon>
        <taxon>Tracheophyta</taxon>
        <taxon>Spermatophyta</taxon>
        <taxon>Magnoliopsida</taxon>
        <taxon>eudicotyledons</taxon>
        <taxon>Gunneridae</taxon>
        <taxon>Pentapetalae</taxon>
        <taxon>asterids</taxon>
        <taxon>lamiids</taxon>
        <taxon>Solanales</taxon>
        <taxon>Solanaceae</taxon>
        <taxon>Nicotianoideae</taxon>
        <taxon>Nicotianeae</taxon>
        <taxon>Nicotiana</taxon>
    </lineage>
</organism>
<dbReference type="AlphaFoldDB" id="A0A1U7X3V3"/>
<dbReference type="RefSeq" id="XP_009785538.1">
    <property type="nucleotide sequence ID" value="XM_009787236.1"/>
</dbReference>
<evidence type="ECO:0000256" key="2">
    <source>
        <dbReference type="ARBA" id="ARBA00012452"/>
    </source>
</evidence>
<dbReference type="InterPro" id="IPR036249">
    <property type="entry name" value="Thioredoxin-like_sf"/>
</dbReference>
<dbReference type="EC" id="2.5.1.18" evidence="2"/>
<dbReference type="Proteomes" id="UP000189701">
    <property type="component" value="Unplaced"/>
</dbReference>
<keyword evidence="3" id="KW-0808">Transferase</keyword>
<dbReference type="InterPro" id="IPR040079">
    <property type="entry name" value="Glutathione_S-Trfase"/>
</dbReference>
<dbReference type="Pfam" id="PF02798">
    <property type="entry name" value="GST_N"/>
    <property type="match status" value="1"/>
</dbReference>
<comment type="catalytic activity">
    <reaction evidence="4">
        <text>RX + glutathione = an S-substituted glutathione + a halide anion + H(+)</text>
        <dbReference type="Rhea" id="RHEA:16437"/>
        <dbReference type="ChEBI" id="CHEBI:15378"/>
        <dbReference type="ChEBI" id="CHEBI:16042"/>
        <dbReference type="ChEBI" id="CHEBI:17792"/>
        <dbReference type="ChEBI" id="CHEBI:57925"/>
        <dbReference type="ChEBI" id="CHEBI:90779"/>
        <dbReference type="EC" id="2.5.1.18"/>
    </reaction>
</comment>
<evidence type="ECO:0000259" key="7">
    <source>
        <dbReference type="PROSITE" id="PS50405"/>
    </source>
</evidence>
<dbReference type="SUPFAM" id="SSF52833">
    <property type="entry name" value="Thioredoxin-like"/>
    <property type="match status" value="1"/>
</dbReference>
<dbReference type="SFLD" id="SFLDG00358">
    <property type="entry name" value="Main_(cytGST)"/>
    <property type="match status" value="1"/>
</dbReference>